<dbReference type="Proteomes" id="UP000262939">
    <property type="component" value="Unassembled WGS sequence"/>
</dbReference>
<dbReference type="OrthoDB" id="1645729at2"/>
<evidence type="ECO:0000313" key="2">
    <source>
        <dbReference type="EMBL" id="RFU60552.1"/>
    </source>
</evidence>
<comment type="caution">
    <text evidence="2">The sequence shown here is derived from an EMBL/GenBank/DDBJ whole genome shotgun (WGS) entry which is preliminary data.</text>
</comment>
<comment type="similarity">
    <text evidence="1">Belongs to the HesB/IscA family.</text>
</comment>
<dbReference type="InterPro" id="IPR035903">
    <property type="entry name" value="HesB-like_dom_sf"/>
</dbReference>
<dbReference type="AlphaFoldDB" id="A0A372L6B6"/>
<evidence type="ECO:0000313" key="3">
    <source>
        <dbReference type="Proteomes" id="UP000262939"/>
    </source>
</evidence>
<dbReference type="SUPFAM" id="SSF89360">
    <property type="entry name" value="HesB-like domain"/>
    <property type="match status" value="1"/>
</dbReference>
<accession>A0A372L6B6</accession>
<dbReference type="EMBL" id="QVTD01000024">
    <property type="protein sequence ID" value="RFU60552.1"/>
    <property type="molecule type" value="Genomic_DNA"/>
</dbReference>
<evidence type="ECO:0008006" key="4">
    <source>
        <dbReference type="Google" id="ProtNLM"/>
    </source>
</evidence>
<dbReference type="InterPro" id="IPR008326">
    <property type="entry name" value="PdhI-like"/>
</dbReference>
<organism evidence="2 3">
    <name type="scientific">Peribacillus glennii</name>
    <dbReference type="NCBI Taxonomy" id="2303991"/>
    <lineage>
        <taxon>Bacteria</taxon>
        <taxon>Bacillati</taxon>
        <taxon>Bacillota</taxon>
        <taxon>Bacilli</taxon>
        <taxon>Bacillales</taxon>
        <taxon>Bacillaceae</taxon>
        <taxon>Peribacillus</taxon>
    </lineage>
</organism>
<evidence type="ECO:0000256" key="1">
    <source>
        <dbReference type="ARBA" id="ARBA00006718"/>
    </source>
</evidence>
<name>A0A372L6B6_9BACI</name>
<keyword evidence="3" id="KW-1185">Reference proteome</keyword>
<dbReference type="RefSeq" id="WP_117324502.1">
    <property type="nucleotide sequence ID" value="NZ_QVTD01000024.1"/>
</dbReference>
<protein>
    <recommendedName>
        <fullName evidence="4">FeS cluster biogenesis domain-containing protein</fullName>
    </recommendedName>
</protein>
<gene>
    <name evidence="2" type="ORF">D0466_21255</name>
</gene>
<sequence length="96" mass="10965">MNLTISDEAAAWYVNEMNLKNGDTVRFFARYGGCSTVQSGFSLGVTSDKPINPAISTEKNGIMYFIEENDVWYFDGNDLSVTLNEKFEEPEYHYEK</sequence>
<dbReference type="PIRSF" id="PIRSF034852">
    <property type="entry name" value="UCP034852"/>
    <property type="match status" value="1"/>
</dbReference>
<proteinExistence type="inferred from homology"/>
<reference evidence="2 3" key="1">
    <citation type="submission" date="2018-08" db="EMBL/GenBank/DDBJ databases">
        <title>Bacillus chawlae sp. nov., Bacillus glennii sp. nov., and Bacillus saganii sp. nov. Isolated from the Vehicle Assembly Building at Kennedy Space Center where the Viking Spacecraft were Assembled.</title>
        <authorList>
            <person name="Seuylemezian A."/>
            <person name="Vaishampayan P."/>
        </authorList>
    </citation>
    <scope>NUCLEOTIDE SEQUENCE [LARGE SCALE GENOMIC DNA]</scope>
    <source>
        <strain evidence="2 3">V44-8</strain>
    </source>
</reference>